<sequence length="65" mass="7864">MRVSAIRESLSSDFLKSERINRVNERMDFNSSPMNYIQMFNSWGWNRRECSWFRNMMAKLVQPAL</sequence>
<accession>A0A2A2PQU3</accession>
<dbReference type="Proteomes" id="UP000217830">
    <property type="component" value="Unassembled WGS sequence"/>
</dbReference>
<dbReference type="EMBL" id="NRST01000001">
    <property type="protein sequence ID" value="PAW57575.1"/>
    <property type="molecule type" value="Genomic_DNA"/>
</dbReference>
<evidence type="ECO:0000313" key="2">
    <source>
        <dbReference type="Proteomes" id="UP000217830"/>
    </source>
</evidence>
<proteinExistence type="predicted"/>
<keyword evidence="2" id="KW-1185">Reference proteome</keyword>
<organism evidence="1 2">
    <name type="scientific">Pseudomonas moraviensis</name>
    <dbReference type="NCBI Taxonomy" id="321662"/>
    <lineage>
        <taxon>Bacteria</taxon>
        <taxon>Pseudomonadati</taxon>
        <taxon>Pseudomonadota</taxon>
        <taxon>Gammaproteobacteria</taxon>
        <taxon>Pseudomonadales</taxon>
        <taxon>Pseudomonadaceae</taxon>
        <taxon>Pseudomonas</taxon>
    </lineage>
</organism>
<dbReference type="AlphaFoldDB" id="A0A2A2PQU3"/>
<evidence type="ECO:0000313" key="1">
    <source>
        <dbReference type="EMBL" id="PAW57575.1"/>
    </source>
</evidence>
<comment type="caution">
    <text evidence="1">The sequence shown here is derived from an EMBL/GenBank/DDBJ whole genome shotgun (WGS) entry which is preliminary data.</text>
</comment>
<name>A0A2A2PQU3_9PSED</name>
<protein>
    <submittedName>
        <fullName evidence="1">Uncharacterized protein</fullName>
    </submittedName>
</protein>
<reference evidence="1 2" key="1">
    <citation type="submission" date="2017-08" db="EMBL/GenBank/DDBJ databases">
        <title>Draft Genome Sequence of Pseudomonas moraviensis TYU6, isolated from Taxus cuspidata by using PacBio Single-Molecule Real-Time Technology.</title>
        <authorList>
            <person name="Baek K.-H."/>
            <person name="Mishra A.K."/>
        </authorList>
    </citation>
    <scope>NUCLEOTIDE SEQUENCE [LARGE SCALE GENOMIC DNA]</scope>
    <source>
        <strain evidence="1 2">TYU6</strain>
    </source>
</reference>
<gene>
    <name evidence="1" type="ORF">CKQ80_20505</name>
</gene>